<feature type="domain" description="PAS" evidence="2">
    <location>
        <begin position="338"/>
        <end position="382"/>
    </location>
</feature>
<dbReference type="InterPro" id="IPR000014">
    <property type="entry name" value="PAS"/>
</dbReference>
<name>A0A3B0X000_9ZZZZ</name>
<accession>A0A3B0X000</accession>
<dbReference type="InterPro" id="IPR035919">
    <property type="entry name" value="EAL_sf"/>
</dbReference>
<dbReference type="PROSITE" id="PS50883">
    <property type="entry name" value="EAL"/>
    <property type="match status" value="1"/>
</dbReference>
<dbReference type="Gene3D" id="3.20.20.450">
    <property type="entry name" value="EAL domain"/>
    <property type="match status" value="1"/>
</dbReference>
<dbReference type="Pfam" id="PF00563">
    <property type="entry name" value="EAL"/>
    <property type="match status" value="1"/>
</dbReference>
<feature type="domain" description="GGDEF" evidence="4">
    <location>
        <begin position="735"/>
        <end position="868"/>
    </location>
</feature>
<evidence type="ECO:0000259" key="2">
    <source>
        <dbReference type="PROSITE" id="PS50112"/>
    </source>
</evidence>
<feature type="domain" description="PAS" evidence="2">
    <location>
        <begin position="214"/>
        <end position="285"/>
    </location>
</feature>
<dbReference type="Pfam" id="PF00990">
    <property type="entry name" value="GGDEF"/>
    <property type="match status" value="1"/>
</dbReference>
<feature type="domain" description="PAS" evidence="2">
    <location>
        <begin position="462"/>
        <end position="532"/>
    </location>
</feature>
<evidence type="ECO:0000313" key="5">
    <source>
        <dbReference type="EMBL" id="VAW57843.1"/>
    </source>
</evidence>
<sequence>MGLNRVRIKLPKDRELINLLVSGLAITTGLIWMFLGNQIISLLVPSHNQAVFYYFFSGVIFSLAFIGLYGFIRTVLFFAEFMIEEDSLNALMYKNVLNEENLGVFLKSRQGIYKIMTPVARQVLNLENKPVIGFPDKEFYKFSTANKILYEDKRVLEHGDTIEWETIDKSHKKDACYLCKKIPCRNNKGDTIGILGICKDISALKSSQSLNQQLEDRFNNLFDKLPYPVLVLDPVSFHPYSFNDTMSTLLGYDRKEFSHMRISHHIDPADLANFQQSITDILNTQSGKFEVRLITRQRDVVNITGYAQEILIDDRKLLHMFLHDNTDARNSTDILIGSELKYRSLFEHANDAIIVVSPNSLNIIDANEIAIFFLGYHRENLLLMSIVDLDISTDHSLTQSKIIDLENYNHALYEHQIRNREGEIQVVEINAHKLNYGEEDVYQFVIRNISARKKTEAALRSSENRYRQMFQSNMAIKLVIDPENFNIEDANVAACEFYGYSIEELKGMNLSQINILSRDKLDLLIQQTREQNLGFYSCPHRLSDGEIRFVEVRDGPMEIEDRQLIYSIIYDVTASKEAENQALVASKMFDYSTDAVMLINDKNQVVSVNHAFSSITGYQQSEIQNAAPEMILSSPDTLLLNETVHASIEASGKWAGEIWHRLKNGQSRPLGASINRIHNENTKTSSYVVMLSPNYGHKSEQENNVHFVELTQLPNRSLFIDRLQNALDRAQRNKARLGVILIDFKKFSLINTSYGYDLGDQLLQAISRRLSYNTRDSDTVSHLYSDDFAVLIEDLDSIQQMGIVAQKLLSTLSETYQTSDHSIDLAVSMGISIYPDDSNHADELIISAQTALATAQKHPGSHFELSSPEMNRAANMWLQSEAEFHIALREDQFFILYLPQINSQDNTLTSLEVLARWQHPEHGLLLPEHFLPDALHSGFIGAIGHRIIEKSFEQYSIFLKNGLNIPRISININQSQIDSELLNLLIIQCKKYEFNHSAIELEFSEKDFINITGRQRAILKDIHASNFFICIDDFGSSTSSLNSLLQCTVNAVKIDPQLIQQAQHNLEAHRLLPAIKVFCASLDIEIIAKGVETVKTYEYLHSININQIQGYMVSQPLSMDEVEKFLTPAAADAGVDNFIGNDSENP</sequence>
<reference evidence="5" key="1">
    <citation type="submission" date="2018-06" db="EMBL/GenBank/DDBJ databases">
        <authorList>
            <person name="Zhirakovskaya E."/>
        </authorList>
    </citation>
    <scope>NUCLEOTIDE SEQUENCE</scope>
</reference>
<dbReference type="CDD" id="cd01949">
    <property type="entry name" value="GGDEF"/>
    <property type="match status" value="1"/>
</dbReference>
<proteinExistence type="predicted"/>
<gene>
    <name evidence="5" type="ORF">MNBD_GAMMA11-2766</name>
</gene>
<dbReference type="SUPFAM" id="SSF55785">
    <property type="entry name" value="PYP-like sensor domain (PAS domain)"/>
    <property type="match status" value="5"/>
</dbReference>
<dbReference type="AlphaFoldDB" id="A0A3B0X000"/>
<dbReference type="Gene3D" id="3.30.70.270">
    <property type="match status" value="1"/>
</dbReference>
<dbReference type="InterPro" id="IPR001633">
    <property type="entry name" value="EAL_dom"/>
</dbReference>
<dbReference type="NCBIfam" id="TIGR00254">
    <property type="entry name" value="GGDEF"/>
    <property type="match status" value="1"/>
</dbReference>
<dbReference type="SMART" id="SM00267">
    <property type="entry name" value="GGDEF"/>
    <property type="match status" value="1"/>
</dbReference>
<feature type="transmembrane region" description="Helical" evidence="1">
    <location>
        <begin position="16"/>
        <end position="40"/>
    </location>
</feature>
<evidence type="ECO:0000259" key="3">
    <source>
        <dbReference type="PROSITE" id="PS50883"/>
    </source>
</evidence>
<dbReference type="InterPro" id="IPR029787">
    <property type="entry name" value="Nucleotide_cyclase"/>
</dbReference>
<dbReference type="SUPFAM" id="SSF141868">
    <property type="entry name" value="EAL domain-like"/>
    <property type="match status" value="1"/>
</dbReference>
<dbReference type="Gene3D" id="3.30.450.20">
    <property type="entry name" value="PAS domain"/>
    <property type="match status" value="5"/>
</dbReference>
<feature type="domain" description="PAS" evidence="2">
    <location>
        <begin position="587"/>
        <end position="651"/>
    </location>
</feature>
<dbReference type="CDD" id="cd01948">
    <property type="entry name" value="EAL"/>
    <property type="match status" value="1"/>
</dbReference>
<dbReference type="InterPro" id="IPR000160">
    <property type="entry name" value="GGDEF_dom"/>
</dbReference>
<evidence type="ECO:0000259" key="4">
    <source>
        <dbReference type="PROSITE" id="PS50887"/>
    </source>
</evidence>
<dbReference type="SUPFAM" id="SSF55073">
    <property type="entry name" value="Nucleotide cyclase"/>
    <property type="match status" value="1"/>
</dbReference>
<dbReference type="PANTHER" id="PTHR44757:SF2">
    <property type="entry name" value="BIOFILM ARCHITECTURE MAINTENANCE PROTEIN MBAA"/>
    <property type="match status" value="1"/>
</dbReference>
<dbReference type="InterPro" id="IPR035965">
    <property type="entry name" value="PAS-like_dom_sf"/>
</dbReference>
<dbReference type="InterPro" id="IPR052155">
    <property type="entry name" value="Biofilm_reg_signaling"/>
</dbReference>
<evidence type="ECO:0000256" key="1">
    <source>
        <dbReference type="SAM" id="Phobius"/>
    </source>
</evidence>
<dbReference type="PANTHER" id="PTHR44757">
    <property type="entry name" value="DIGUANYLATE CYCLASE DGCP"/>
    <property type="match status" value="1"/>
</dbReference>
<dbReference type="InterPro" id="IPR043128">
    <property type="entry name" value="Rev_trsase/Diguanyl_cyclase"/>
</dbReference>
<dbReference type="NCBIfam" id="TIGR00229">
    <property type="entry name" value="sensory_box"/>
    <property type="match status" value="3"/>
</dbReference>
<feature type="domain" description="EAL" evidence="3">
    <location>
        <begin position="877"/>
        <end position="1130"/>
    </location>
</feature>
<dbReference type="Pfam" id="PF13426">
    <property type="entry name" value="PAS_9"/>
    <property type="match status" value="3"/>
</dbReference>
<keyword evidence="1" id="KW-0812">Transmembrane</keyword>
<dbReference type="SMART" id="SM00052">
    <property type="entry name" value="EAL"/>
    <property type="match status" value="1"/>
</dbReference>
<protein>
    <submittedName>
        <fullName evidence="5">Diguanylate cyclase/phosphodiesterase (GGDEF &amp; EAL domains) with PAS/PAC sensor(S)</fullName>
    </submittedName>
</protein>
<dbReference type="InterPro" id="IPR013656">
    <property type="entry name" value="PAS_4"/>
</dbReference>
<feature type="transmembrane region" description="Helical" evidence="1">
    <location>
        <begin position="52"/>
        <end position="72"/>
    </location>
</feature>
<dbReference type="CDD" id="cd00130">
    <property type="entry name" value="PAS"/>
    <property type="match status" value="4"/>
</dbReference>
<organism evidence="5">
    <name type="scientific">hydrothermal vent metagenome</name>
    <dbReference type="NCBI Taxonomy" id="652676"/>
    <lineage>
        <taxon>unclassified sequences</taxon>
        <taxon>metagenomes</taxon>
        <taxon>ecological metagenomes</taxon>
    </lineage>
</organism>
<keyword evidence="1" id="KW-1133">Transmembrane helix</keyword>
<dbReference type="PROSITE" id="PS50112">
    <property type="entry name" value="PAS"/>
    <property type="match status" value="4"/>
</dbReference>
<dbReference type="Pfam" id="PF13188">
    <property type="entry name" value="PAS_8"/>
    <property type="match status" value="1"/>
</dbReference>
<dbReference type="Pfam" id="PF08448">
    <property type="entry name" value="PAS_4"/>
    <property type="match status" value="1"/>
</dbReference>
<dbReference type="SMART" id="SM00091">
    <property type="entry name" value="PAS"/>
    <property type="match status" value="5"/>
</dbReference>
<dbReference type="PROSITE" id="PS50887">
    <property type="entry name" value="GGDEF"/>
    <property type="match status" value="1"/>
</dbReference>
<keyword evidence="1" id="KW-0472">Membrane</keyword>
<dbReference type="EMBL" id="UOFG01000002">
    <property type="protein sequence ID" value="VAW57843.1"/>
    <property type="molecule type" value="Genomic_DNA"/>
</dbReference>